<evidence type="ECO:0000256" key="3">
    <source>
        <dbReference type="ARBA" id="ARBA00022857"/>
    </source>
</evidence>
<keyword evidence="3" id="KW-0521">NADP</keyword>
<dbReference type="InterPro" id="IPR020845">
    <property type="entry name" value="AMP-binding_CS"/>
</dbReference>
<dbReference type="HOGENOM" id="CLU_002220_0_0_1"/>
<dbReference type="Pfam" id="PF00550">
    <property type="entry name" value="PP-binding"/>
    <property type="match status" value="1"/>
</dbReference>
<dbReference type="EMBL" id="KL648014">
    <property type="protein sequence ID" value="KEY72788.1"/>
    <property type="molecule type" value="Genomic_DNA"/>
</dbReference>
<dbReference type="InterPro" id="IPR009081">
    <property type="entry name" value="PP-bd_ACP"/>
</dbReference>
<organism evidence="5 6">
    <name type="scientific">Stachybotrys chartarum (strain CBS 109288 / IBT 7711)</name>
    <name type="common">Toxic black mold</name>
    <name type="synonym">Stilbospora chartarum</name>
    <dbReference type="NCBI Taxonomy" id="1280523"/>
    <lineage>
        <taxon>Eukaryota</taxon>
        <taxon>Fungi</taxon>
        <taxon>Dikarya</taxon>
        <taxon>Ascomycota</taxon>
        <taxon>Pezizomycotina</taxon>
        <taxon>Sordariomycetes</taxon>
        <taxon>Hypocreomycetidae</taxon>
        <taxon>Hypocreales</taxon>
        <taxon>Stachybotryaceae</taxon>
        <taxon>Stachybotrys</taxon>
    </lineage>
</organism>
<name>A0A084B5F9_STACB</name>
<sequence length="1059" mass="116123">MAGAEATLVERPSQRLDLVPHIIDRLAVENPKKVYGLWPVAPFSYDAGFRTVTYGDLANAVNGLAWWLDKQLGPSETSEVLTYVGPNDVRYSALTLAAIKTGYVVFVTSPRNSATAHAALFDSLKCKILLTTDPTPPPAAAVIQAVQPRTLNLPSINQLFGEAHPVYVYKKTLNEARNDPFVIIHTSGSTGLPKPLVWTVESSLRQHAISRLDAPEGVQSIESFSRRKRIMVTLPPFHGAGITQYLFHPFSLDTVAVAPAATGIVTGQGLVEALKQTPAEIALLVPSVVVELAQDPELLEYCAKHLKLIVYIGGDLPQRLGDLVASKVPLRCQWGASEVGIPQQLMPSNLGPADWRYVQFHPAVGARFEEVSEDLFELVIPYREELKDTQPSFGIRGQEGLKEYRTRDYFAKHPRVPDAWCWRARTDDIIVFLNGEKTNPISFEHQIVAKNPELRGALVTGSQRFQAGLLIEPVGNLQSTAEQAALIERVWPTVDEANHQAPAHARVEKPFIRVIASDRPMIRSGKGTVQRAATLALYASDIDTLYADAESLTVRDEPEILARDRDSITSFVRNAVLAATKWPALDDAERFFDRGLDSLQALGITRALRRALRQPTLGLSTIYKNPTIKELSAVILGYYDDSDNEEYMASLLSTYVGLVKQIPVSRGPTPDRPADVLLTGSTGYLGTYMLHALLTRPGIGQVFCLNRSADGGRSIQFSRFVAAGLSTNEIARRVIFLNADLAHPALGLDDDTYKMVCARTGLIIHNAWPVNFVLDLNAFRPQLSGIVNLCVLSAEAPQPAQILFISTIGAAGQSLNGKGAPEAILESLSTPHPNGYSQSKFLSEIILSKAAENLKIPVKIARVGQVAGPAHHGGIWNPKEWLPSLVGSSISLGCLPDNIGPQFTEVDWIPSDTLAEVVVDIGTSESIVGAEVFNLRNPKTTTWSELVPTIREAYQELSGKELEVVAPSTWLERLQQSIESLTHGDVSLLTAAAEQNPGIRLHEFYRDSLWTTQSTTPPMVIDHAMETSPSLRELPAIKPSWMRKWLQGWGDYAMRLHAH</sequence>
<keyword evidence="6" id="KW-1185">Reference proteome</keyword>
<feature type="domain" description="Carrier" evidence="4">
    <location>
        <begin position="563"/>
        <end position="639"/>
    </location>
</feature>
<dbReference type="InterPro" id="IPR051414">
    <property type="entry name" value="Adenylate-forming_Reductase"/>
</dbReference>
<reference evidence="5 6" key="1">
    <citation type="journal article" date="2014" name="BMC Genomics">
        <title>Comparative genome sequencing reveals chemotype-specific gene clusters in the toxigenic black mold Stachybotrys.</title>
        <authorList>
            <person name="Semeiks J."/>
            <person name="Borek D."/>
            <person name="Otwinowski Z."/>
            <person name="Grishin N.V."/>
        </authorList>
    </citation>
    <scope>NUCLEOTIDE SEQUENCE [LARGE SCALE GENOMIC DNA]</scope>
    <source>
        <strain evidence="6">CBS 109288 / IBT 7711</strain>
    </source>
</reference>
<dbReference type="SUPFAM" id="SSF51735">
    <property type="entry name" value="NAD(P)-binding Rossmann-fold domains"/>
    <property type="match status" value="1"/>
</dbReference>
<keyword evidence="2" id="KW-0597">Phosphoprotein</keyword>
<gene>
    <name evidence="5" type="ORF">S7711_09507</name>
</gene>
<dbReference type="SMART" id="SM00823">
    <property type="entry name" value="PKS_PP"/>
    <property type="match status" value="1"/>
</dbReference>
<dbReference type="PANTHER" id="PTHR43439">
    <property type="entry name" value="PHENYLACETATE-COENZYME A LIGASE"/>
    <property type="match status" value="1"/>
</dbReference>
<dbReference type="Pfam" id="PF00501">
    <property type="entry name" value="AMP-binding"/>
    <property type="match status" value="1"/>
</dbReference>
<dbReference type="InterPro" id="IPR000873">
    <property type="entry name" value="AMP-dep_synth/lig_dom"/>
</dbReference>
<evidence type="ECO:0000256" key="2">
    <source>
        <dbReference type="ARBA" id="ARBA00022553"/>
    </source>
</evidence>
<evidence type="ECO:0000313" key="6">
    <source>
        <dbReference type="Proteomes" id="UP000028045"/>
    </source>
</evidence>
<dbReference type="PANTHER" id="PTHR43439:SF2">
    <property type="entry name" value="ENZYME, PUTATIVE (JCVI)-RELATED"/>
    <property type="match status" value="1"/>
</dbReference>
<dbReference type="InterPro" id="IPR036736">
    <property type="entry name" value="ACP-like_sf"/>
</dbReference>
<dbReference type="OrthoDB" id="429813at2759"/>
<dbReference type="Gene3D" id="3.40.50.12780">
    <property type="entry name" value="N-terminal domain of ligase-like"/>
    <property type="match status" value="1"/>
</dbReference>
<dbReference type="PROSITE" id="PS50075">
    <property type="entry name" value="CARRIER"/>
    <property type="match status" value="1"/>
</dbReference>
<dbReference type="Gene3D" id="1.10.1200.10">
    <property type="entry name" value="ACP-like"/>
    <property type="match status" value="1"/>
</dbReference>
<dbReference type="SUPFAM" id="SSF56801">
    <property type="entry name" value="Acetyl-CoA synthetase-like"/>
    <property type="match status" value="1"/>
</dbReference>
<dbReference type="Pfam" id="PF07993">
    <property type="entry name" value="NAD_binding_4"/>
    <property type="match status" value="1"/>
</dbReference>
<dbReference type="InterPro" id="IPR020806">
    <property type="entry name" value="PKS_PP-bd"/>
</dbReference>
<dbReference type="Proteomes" id="UP000028045">
    <property type="component" value="Unassembled WGS sequence"/>
</dbReference>
<evidence type="ECO:0000313" key="5">
    <source>
        <dbReference type="EMBL" id="KEY72788.1"/>
    </source>
</evidence>
<dbReference type="Pfam" id="PF23562">
    <property type="entry name" value="AMP-binding_C_3"/>
    <property type="match status" value="1"/>
</dbReference>
<evidence type="ECO:0000256" key="1">
    <source>
        <dbReference type="ARBA" id="ARBA00022450"/>
    </source>
</evidence>
<protein>
    <recommendedName>
        <fullName evidence="4">Carrier domain-containing protein</fullName>
    </recommendedName>
</protein>
<keyword evidence="1" id="KW-0596">Phosphopantetheine</keyword>
<proteinExistence type="predicted"/>
<dbReference type="Gene3D" id="3.40.50.720">
    <property type="entry name" value="NAD(P)-binding Rossmann-like Domain"/>
    <property type="match status" value="1"/>
</dbReference>
<dbReference type="PROSITE" id="PS00455">
    <property type="entry name" value="AMP_BINDING"/>
    <property type="match status" value="1"/>
</dbReference>
<dbReference type="GO" id="GO:0031177">
    <property type="term" value="F:phosphopantetheine binding"/>
    <property type="evidence" value="ECO:0007669"/>
    <property type="project" value="InterPro"/>
</dbReference>
<accession>A0A084B5F9</accession>
<dbReference type="InterPro" id="IPR036291">
    <property type="entry name" value="NAD(P)-bd_dom_sf"/>
</dbReference>
<dbReference type="AlphaFoldDB" id="A0A084B5F9"/>
<evidence type="ECO:0000259" key="4">
    <source>
        <dbReference type="PROSITE" id="PS50075"/>
    </source>
</evidence>
<dbReference type="SUPFAM" id="SSF47336">
    <property type="entry name" value="ACP-like"/>
    <property type="match status" value="1"/>
</dbReference>
<dbReference type="InterPro" id="IPR042099">
    <property type="entry name" value="ANL_N_sf"/>
</dbReference>
<dbReference type="InterPro" id="IPR013120">
    <property type="entry name" value="FAR_NAD-bd"/>
</dbReference>